<name>A0A117QPY0_9ACTN</name>
<sequence length="192" mass="20970">MEVPRFDAIRLIEVARQQFLPMAREGETPVTAQAGAVYVELLALIALTARQETGTATASEAGFQEMSHFVSSAKDGRSKILYLAQLRSFARADPTDKLAMVSLFIRGAEGWMRNPSYPDTVEETDLVLLDGVESVRAALEAQQLGFNATDAAAVLDACHDLQQHRLNDRIEAMAHAVLDAMAAEEEGQADRH</sequence>
<evidence type="ECO:0000313" key="1">
    <source>
        <dbReference type="EMBL" id="KUN40362.1"/>
    </source>
</evidence>
<reference evidence="1 2" key="1">
    <citation type="submission" date="2015-10" db="EMBL/GenBank/DDBJ databases">
        <title>Draft genome sequence of Streptomyces longwoodensis DSM 41677, type strain for the species Streptomyces longwoodensis.</title>
        <authorList>
            <person name="Ruckert C."/>
            <person name="Winkler A."/>
            <person name="Kalinowski J."/>
            <person name="Kampfer P."/>
            <person name="Glaeser S."/>
        </authorList>
    </citation>
    <scope>NUCLEOTIDE SEQUENCE [LARGE SCALE GENOMIC DNA]</scope>
    <source>
        <strain evidence="1 2">DSM 41677</strain>
    </source>
</reference>
<proteinExistence type="predicted"/>
<accession>A0A117QPY0</accession>
<keyword evidence="2" id="KW-1185">Reference proteome</keyword>
<dbReference type="STRING" id="68231.AQJ30_06780"/>
<evidence type="ECO:0000313" key="2">
    <source>
        <dbReference type="Proteomes" id="UP000053271"/>
    </source>
</evidence>
<organism evidence="1 2">
    <name type="scientific">Streptomyces longwoodensis</name>
    <dbReference type="NCBI Taxonomy" id="68231"/>
    <lineage>
        <taxon>Bacteria</taxon>
        <taxon>Bacillati</taxon>
        <taxon>Actinomycetota</taxon>
        <taxon>Actinomycetes</taxon>
        <taxon>Kitasatosporales</taxon>
        <taxon>Streptomycetaceae</taxon>
        <taxon>Streptomyces</taxon>
    </lineage>
</organism>
<dbReference type="AlphaFoldDB" id="A0A117QPY0"/>
<protein>
    <submittedName>
        <fullName evidence="1">Uncharacterized protein</fullName>
    </submittedName>
</protein>
<gene>
    <name evidence="1" type="ORF">AQJ30_06780</name>
</gene>
<dbReference type="Proteomes" id="UP000053271">
    <property type="component" value="Unassembled WGS sequence"/>
</dbReference>
<comment type="caution">
    <text evidence="1">The sequence shown here is derived from an EMBL/GenBank/DDBJ whole genome shotgun (WGS) entry which is preliminary data.</text>
</comment>
<dbReference type="GeneID" id="91424322"/>
<dbReference type="RefSeq" id="WP_067229900.1">
    <property type="nucleotide sequence ID" value="NZ_KQ948550.1"/>
</dbReference>
<dbReference type="EMBL" id="LMWS01000008">
    <property type="protein sequence ID" value="KUN40362.1"/>
    <property type="molecule type" value="Genomic_DNA"/>
</dbReference>